<dbReference type="Proteomes" id="UP000022910">
    <property type="component" value="Unassembled WGS sequence"/>
</dbReference>
<dbReference type="HOGENOM" id="CLU_120120_0_0_1"/>
<feature type="domain" description="Integrase p58-like C-terminal" evidence="1">
    <location>
        <begin position="70"/>
        <end position="104"/>
    </location>
</feature>
<dbReference type="EMBL" id="JEMT01023014">
    <property type="protein sequence ID" value="EXX64584.1"/>
    <property type="molecule type" value="Genomic_DNA"/>
</dbReference>
<sequence>MQRRIYQLIVELEEERNDVSLRIEKEQAKQKQVYGQQGISEKLKIGDQVLVERTWLKNNFSAKLENKWIGPYFIYEVLNDNVYKLRNLDGKLVKHVIHRNRLKKYHERRLEPIVII</sequence>
<evidence type="ECO:0000259" key="1">
    <source>
        <dbReference type="Pfam" id="PF22938"/>
    </source>
</evidence>
<dbReference type="AlphaFoldDB" id="A0A015KAW7"/>
<dbReference type="Pfam" id="PF22938">
    <property type="entry name" value="Integrase_p58_C"/>
    <property type="match status" value="1"/>
</dbReference>
<reference evidence="2 3" key="1">
    <citation type="submission" date="2014-02" db="EMBL/GenBank/DDBJ databases">
        <title>Single nucleus genome sequencing reveals high similarity among nuclei of an endomycorrhizal fungus.</title>
        <authorList>
            <person name="Lin K."/>
            <person name="Geurts R."/>
            <person name="Zhang Z."/>
            <person name="Limpens E."/>
            <person name="Saunders D.G."/>
            <person name="Mu D."/>
            <person name="Pang E."/>
            <person name="Cao H."/>
            <person name="Cha H."/>
            <person name="Lin T."/>
            <person name="Zhou Q."/>
            <person name="Shang Y."/>
            <person name="Li Y."/>
            <person name="Ivanov S."/>
            <person name="Sharma T."/>
            <person name="Velzen R.V."/>
            <person name="Ruijter N.D."/>
            <person name="Aanen D.K."/>
            <person name="Win J."/>
            <person name="Kamoun S."/>
            <person name="Bisseling T."/>
            <person name="Huang S."/>
        </authorList>
    </citation>
    <scope>NUCLEOTIDE SEQUENCE [LARGE SCALE GENOMIC DNA]</scope>
    <source>
        <strain evidence="3">DAOM197198w</strain>
    </source>
</reference>
<accession>A0A015KAW7</accession>
<dbReference type="OrthoDB" id="2431472at2759"/>
<organism evidence="2 3">
    <name type="scientific">Rhizophagus irregularis (strain DAOM 197198w)</name>
    <name type="common">Glomus intraradices</name>
    <dbReference type="NCBI Taxonomy" id="1432141"/>
    <lineage>
        <taxon>Eukaryota</taxon>
        <taxon>Fungi</taxon>
        <taxon>Fungi incertae sedis</taxon>
        <taxon>Mucoromycota</taxon>
        <taxon>Glomeromycotina</taxon>
        <taxon>Glomeromycetes</taxon>
        <taxon>Glomerales</taxon>
        <taxon>Glomeraceae</taxon>
        <taxon>Rhizophagus</taxon>
    </lineage>
</organism>
<evidence type="ECO:0000313" key="3">
    <source>
        <dbReference type="Proteomes" id="UP000022910"/>
    </source>
</evidence>
<name>A0A015KAW7_RHIIW</name>
<gene>
    <name evidence="2" type="ORF">RirG_141310</name>
</gene>
<proteinExistence type="predicted"/>
<dbReference type="InterPro" id="IPR054465">
    <property type="entry name" value="Integrase_p58-like_C"/>
</dbReference>
<evidence type="ECO:0000313" key="2">
    <source>
        <dbReference type="EMBL" id="EXX64584.1"/>
    </source>
</evidence>
<protein>
    <recommendedName>
        <fullName evidence="1">Integrase p58-like C-terminal domain-containing protein</fullName>
    </recommendedName>
</protein>
<dbReference type="OMA" id="WCQANPR"/>
<keyword evidence="3" id="KW-1185">Reference proteome</keyword>
<comment type="caution">
    <text evidence="2">The sequence shown here is derived from an EMBL/GenBank/DDBJ whole genome shotgun (WGS) entry which is preliminary data.</text>
</comment>